<feature type="domain" description="Histidine kinase" evidence="11">
    <location>
        <begin position="1036"/>
        <end position="1247"/>
    </location>
</feature>
<feature type="domain" description="HAMP" evidence="12">
    <location>
        <begin position="967"/>
        <end position="1019"/>
    </location>
</feature>
<feature type="transmembrane region" description="Helical" evidence="10">
    <location>
        <begin position="287"/>
        <end position="308"/>
    </location>
</feature>
<dbReference type="Gene3D" id="1.10.287.130">
    <property type="match status" value="1"/>
</dbReference>
<dbReference type="PANTHER" id="PTHR45528:SF9">
    <property type="entry name" value="SENSOR HISTIDINE KINASE YBDK"/>
    <property type="match status" value="1"/>
</dbReference>
<feature type="transmembrane region" description="Helical" evidence="10">
    <location>
        <begin position="375"/>
        <end position="394"/>
    </location>
</feature>
<evidence type="ECO:0000256" key="5">
    <source>
        <dbReference type="ARBA" id="ARBA00022679"/>
    </source>
</evidence>
<feature type="transmembrane region" description="Helical" evidence="10">
    <location>
        <begin position="726"/>
        <end position="748"/>
    </location>
</feature>
<organism evidence="13 14">
    <name type="scientific">Rhizosphaericola mali</name>
    <dbReference type="NCBI Taxonomy" id="2545455"/>
    <lineage>
        <taxon>Bacteria</taxon>
        <taxon>Pseudomonadati</taxon>
        <taxon>Bacteroidota</taxon>
        <taxon>Chitinophagia</taxon>
        <taxon>Chitinophagales</taxon>
        <taxon>Chitinophagaceae</taxon>
        <taxon>Rhizosphaericola</taxon>
    </lineage>
</organism>
<dbReference type="AlphaFoldDB" id="A0A5P2G2C7"/>
<feature type="transmembrane region" description="Helical" evidence="10">
    <location>
        <begin position="463"/>
        <end position="480"/>
    </location>
</feature>
<dbReference type="Pfam" id="PF02518">
    <property type="entry name" value="HATPase_c"/>
    <property type="match status" value="1"/>
</dbReference>
<feature type="transmembrane region" description="Helical" evidence="10">
    <location>
        <begin position="329"/>
        <end position="350"/>
    </location>
</feature>
<keyword evidence="7 13" id="KW-0418">Kinase</keyword>
<dbReference type="PRINTS" id="PR00344">
    <property type="entry name" value="BCTRLSENSOR"/>
</dbReference>
<dbReference type="Gene3D" id="6.10.340.10">
    <property type="match status" value="1"/>
</dbReference>
<feature type="transmembrane region" description="Helical" evidence="10">
    <location>
        <begin position="217"/>
        <end position="235"/>
    </location>
</feature>
<keyword evidence="5" id="KW-0808">Transferase</keyword>
<dbReference type="KEGG" id="arac:E0W69_013445"/>
<dbReference type="RefSeq" id="WP_131330567.1">
    <property type="nucleotide sequence ID" value="NZ_CP044016.1"/>
</dbReference>
<dbReference type="InterPro" id="IPR005467">
    <property type="entry name" value="His_kinase_dom"/>
</dbReference>
<dbReference type="InterPro" id="IPR050398">
    <property type="entry name" value="HssS/ArlS-like"/>
</dbReference>
<dbReference type="PROSITE" id="PS50109">
    <property type="entry name" value="HIS_KIN"/>
    <property type="match status" value="1"/>
</dbReference>
<dbReference type="EC" id="2.7.13.3" evidence="3"/>
<evidence type="ECO:0000256" key="9">
    <source>
        <dbReference type="ARBA" id="ARBA00023136"/>
    </source>
</evidence>
<dbReference type="SMART" id="SM00388">
    <property type="entry name" value="HisKA"/>
    <property type="match status" value="1"/>
</dbReference>
<dbReference type="CDD" id="cd06225">
    <property type="entry name" value="HAMP"/>
    <property type="match status" value="1"/>
</dbReference>
<dbReference type="InterPro" id="IPR004358">
    <property type="entry name" value="Sig_transdc_His_kin-like_C"/>
</dbReference>
<reference evidence="13 14" key="1">
    <citation type="submission" date="2019-09" db="EMBL/GenBank/DDBJ databases">
        <title>Complete genome sequence of Arachidicoccus sp. B3-10 isolated from apple orchard soil.</title>
        <authorList>
            <person name="Kim H.S."/>
            <person name="Han K.-I."/>
            <person name="Suh M.K."/>
            <person name="Lee K.C."/>
            <person name="Eom M.K."/>
            <person name="Kim J.-S."/>
            <person name="Kang S.W."/>
            <person name="Sin Y."/>
            <person name="Lee J.-S."/>
        </authorList>
    </citation>
    <scope>NUCLEOTIDE SEQUENCE [LARGE SCALE GENOMIC DNA]</scope>
    <source>
        <strain evidence="13 14">B3-10</strain>
    </source>
</reference>
<feature type="transmembrane region" description="Helical" evidence="10">
    <location>
        <begin position="769"/>
        <end position="794"/>
    </location>
</feature>
<keyword evidence="8 10" id="KW-1133">Transmembrane helix</keyword>
<dbReference type="GO" id="GO:0016020">
    <property type="term" value="C:membrane"/>
    <property type="evidence" value="ECO:0007669"/>
    <property type="project" value="UniProtKB-SubCell"/>
</dbReference>
<feature type="transmembrane region" description="Helical" evidence="10">
    <location>
        <begin position="12"/>
        <end position="33"/>
    </location>
</feature>
<dbReference type="PANTHER" id="PTHR45528">
    <property type="entry name" value="SENSOR HISTIDINE KINASE CPXA"/>
    <property type="match status" value="1"/>
</dbReference>
<evidence type="ECO:0000259" key="11">
    <source>
        <dbReference type="PROSITE" id="PS50109"/>
    </source>
</evidence>
<evidence type="ECO:0000256" key="7">
    <source>
        <dbReference type="ARBA" id="ARBA00022777"/>
    </source>
</evidence>
<proteinExistence type="predicted"/>
<dbReference type="Pfam" id="PF00512">
    <property type="entry name" value="HisKA"/>
    <property type="match status" value="1"/>
</dbReference>
<dbReference type="InterPro" id="IPR036097">
    <property type="entry name" value="HisK_dim/P_sf"/>
</dbReference>
<comment type="catalytic activity">
    <reaction evidence="1">
        <text>ATP + protein L-histidine = ADP + protein N-phospho-L-histidine.</text>
        <dbReference type="EC" id="2.7.13.3"/>
    </reaction>
</comment>
<keyword evidence="6 10" id="KW-0812">Transmembrane</keyword>
<dbReference type="Proteomes" id="UP000292424">
    <property type="component" value="Chromosome"/>
</dbReference>
<keyword evidence="4" id="KW-0597">Phosphoprotein</keyword>
<dbReference type="InterPro" id="IPR003661">
    <property type="entry name" value="HisK_dim/P_dom"/>
</dbReference>
<evidence type="ECO:0000256" key="4">
    <source>
        <dbReference type="ARBA" id="ARBA00022553"/>
    </source>
</evidence>
<protein>
    <recommendedName>
        <fullName evidence="3">histidine kinase</fullName>
        <ecNumber evidence="3">2.7.13.3</ecNumber>
    </recommendedName>
</protein>
<dbReference type="Gene3D" id="3.30.565.10">
    <property type="entry name" value="Histidine kinase-like ATPase, C-terminal domain"/>
    <property type="match status" value="1"/>
</dbReference>
<evidence type="ECO:0000313" key="14">
    <source>
        <dbReference type="Proteomes" id="UP000292424"/>
    </source>
</evidence>
<dbReference type="SUPFAM" id="SSF55874">
    <property type="entry name" value="ATPase domain of HSP90 chaperone/DNA topoisomerase II/histidine kinase"/>
    <property type="match status" value="1"/>
</dbReference>
<dbReference type="SUPFAM" id="SSF47384">
    <property type="entry name" value="Homodimeric domain of signal transducing histidine kinase"/>
    <property type="match status" value="1"/>
</dbReference>
<dbReference type="SMART" id="SM00387">
    <property type="entry name" value="HATPase_c"/>
    <property type="match status" value="1"/>
</dbReference>
<dbReference type="InterPro" id="IPR003660">
    <property type="entry name" value="HAMP_dom"/>
</dbReference>
<dbReference type="GO" id="GO:0000155">
    <property type="term" value="F:phosphorelay sensor kinase activity"/>
    <property type="evidence" value="ECO:0007669"/>
    <property type="project" value="InterPro"/>
</dbReference>
<dbReference type="EMBL" id="CP044016">
    <property type="protein sequence ID" value="QES89625.1"/>
    <property type="molecule type" value="Genomic_DNA"/>
</dbReference>
<evidence type="ECO:0000313" key="13">
    <source>
        <dbReference type="EMBL" id="QES89625.1"/>
    </source>
</evidence>
<evidence type="ECO:0000256" key="3">
    <source>
        <dbReference type="ARBA" id="ARBA00012438"/>
    </source>
</evidence>
<sequence length="1250" mass="144106">MIKLNKRIRISGNLWLIIAAWLFTLSFIINNYLSYNATPTNAKLLLEKNIAKKEALFNKVLENNQLLENISQKVQTVSSNELFQLPIGLFVYEEDTLGNDRLLYWNRIAAQIEPKDLNLIDGDYSVNYYNGLFELIKKTKFIGNKQYKFFGLIPIYWQYLQENDYLKNHFEDFPNLNKRFKIEKIGMPVLNGKGKTLFHIGLVSESSDQIKPNNISLIFRLIALAIILLVFQKFINNYARKKGAKKGLFLFLTVIIVARGLSFFFNFPFNFRIYALFDQFIYASDFLNASLGDLFINVILLLWITSFIRRFIHQFKYPLSIKNSLVVKHTIAITGIIALTLTTIGFMHIIESLIRDSTISFDVTNFFSLNNFSRIAFVIIAFASVCYHRLLYIFLLPSRQLGYSTIRKIIFCLITGLLFTIIARDNSNMASDFICVLWLSVLLPIINAKWIDLRKNLVSSSNFLFWTMIYSVSITAVIYYETQNIELKDRKSFAENIGLRSDETGETLIKIAINNLNAYFIQNAATTVYNEIENRHTKDQIINENFSGYLNKYSTEVYFFDSTKQGLYNDDSTSFNTLEISIHNQAKPTDVKNLYYNENTPDRFSYIFRKDLFDDSQQRLIGYCFVLVKPYRYANNTLTFQLYNTSKALLGDVTYKYAYAIYKNRKIITSYNSSTFSEYLDKDLTPKIDYLLKDDSKESTLYYNAGDNKVVVIEKKNNRIIEEITLFAYIFCISIVVLIVSYFIIKILEANFNWRYIKSYFQPNIHKQIQGTIIFISIFSFFVIGISTISFFYLQFNNSNKERLSQSSHVISGEIEYSLKFEEYDKSIVSTNYITDNIGRRILQIAALNNLDINYYAQDGRLISTSQPSIYNKEIYAPWMNPNAYYNIHVKKLLEFTQTETIGSFNFLSIYVPIHNFNGENIGYINVPYLNSQNEVEKQISSFLVTVINLNALIFILAGVIAMQFTRRISDTFTLIGEKMRAINLGKKNELIHYKRKDEIGELVTEYNIMVEKLFKSAEILAKSERQGAWQEMARQVAHEIKNPLTPMKLSIQYLERAINSDAENVKELSKRVTQTLIEQIDQLAKIASDFSQFANINNNNPEVISINDLLTSITSLYVAEPNVTITTQKIEPPIMLWADKTQINRLLTNLIKNAIEATETNKQAQINITQSIHNNKVTIAVHDFGMGIPEDKKKKIFVPNFTTKSSGTGLGLAICKGICESAEGTISFKSKIGEGTTFFITLPIYTPSN</sequence>
<evidence type="ECO:0000256" key="1">
    <source>
        <dbReference type="ARBA" id="ARBA00000085"/>
    </source>
</evidence>
<keyword evidence="14" id="KW-1185">Reference proteome</keyword>
<feature type="transmembrane region" description="Helical" evidence="10">
    <location>
        <begin position="406"/>
        <end position="423"/>
    </location>
</feature>
<gene>
    <name evidence="13" type="ORF">E0W69_013445</name>
</gene>
<evidence type="ECO:0000259" key="12">
    <source>
        <dbReference type="PROSITE" id="PS50885"/>
    </source>
</evidence>
<comment type="subcellular location">
    <subcellularLocation>
        <location evidence="2">Membrane</location>
        <topology evidence="2">Multi-pass membrane protein</topology>
    </subcellularLocation>
</comment>
<evidence type="ECO:0000256" key="8">
    <source>
        <dbReference type="ARBA" id="ARBA00022989"/>
    </source>
</evidence>
<evidence type="ECO:0000256" key="2">
    <source>
        <dbReference type="ARBA" id="ARBA00004141"/>
    </source>
</evidence>
<dbReference type="InterPro" id="IPR036890">
    <property type="entry name" value="HATPase_C_sf"/>
</dbReference>
<name>A0A5P2G2C7_9BACT</name>
<evidence type="ECO:0000256" key="6">
    <source>
        <dbReference type="ARBA" id="ARBA00022692"/>
    </source>
</evidence>
<dbReference type="CDD" id="cd00082">
    <property type="entry name" value="HisKA"/>
    <property type="match status" value="1"/>
</dbReference>
<feature type="transmembrane region" description="Helical" evidence="10">
    <location>
        <begin position="247"/>
        <end position="267"/>
    </location>
</feature>
<accession>A0A5P2G2C7</accession>
<dbReference type="OrthoDB" id="9776727at2"/>
<feature type="transmembrane region" description="Helical" evidence="10">
    <location>
        <begin position="940"/>
        <end position="963"/>
    </location>
</feature>
<dbReference type="InterPro" id="IPR003594">
    <property type="entry name" value="HATPase_dom"/>
</dbReference>
<evidence type="ECO:0000256" key="10">
    <source>
        <dbReference type="SAM" id="Phobius"/>
    </source>
</evidence>
<keyword evidence="9 10" id="KW-0472">Membrane</keyword>
<dbReference type="PROSITE" id="PS50885">
    <property type="entry name" value="HAMP"/>
    <property type="match status" value="1"/>
</dbReference>